<reference evidence="3 4" key="1">
    <citation type="journal article" date="2021" name="Nat. Commun.">
        <title>Incipient diploidization of the medicinal plant Perilla within 10,000 years.</title>
        <authorList>
            <person name="Zhang Y."/>
            <person name="Shen Q."/>
            <person name="Leng L."/>
            <person name="Zhang D."/>
            <person name="Chen S."/>
            <person name="Shi Y."/>
            <person name="Ning Z."/>
            <person name="Chen S."/>
        </authorList>
    </citation>
    <scope>NUCLEOTIDE SEQUENCE [LARGE SCALE GENOMIC DNA]</scope>
    <source>
        <strain evidence="4">cv. PC099</strain>
    </source>
</reference>
<evidence type="ECO:0000256" key="1">
    <source>
        <dbReference type="ARBA" id="ARBA00010020"/>
    </source>
</evidence>
<dbReference type="PANTHER" id="PTHR10460:SF11">
    <property type="entry name" value="PROTEIN ABIL5-RELATED"/>
    <property type="match status" value="1"/>
</dbReference>
<sequence>MDEIQKMVEGDSEKFDFDNAAQFHKSLKELRGFSSQLYHAADYCKTAFLSSQDKTHILETTKEYVSRAVVVVVDHLGTMTANLECCISKSNSIPETEHKIDSIKQRIGKCQNYSYKISLARFHWGADFSRYHCRYVSLPLQDLTVSGNVRSYSRSCIYAKNEEETPSEAGGLLYSDTYNCKPSVVESSSNDMKKTNVVSTSNGYKNLRPVDDGLSALPRTKHSVFQFQEAEKLKRGMINWKLVMQNKDIAALFRRGKRLLA</sequence>
<proteinExistence type="inferred from homology"/>
<organism evidence="3 4">
    <name type="scientific">Perilla frutescens var. hirtella</name>
    <name type="common">Perilla citriodora</name>
    <name type="synonym">Perilla setoyensis</name>
    <dbReference type="NCBI Taxonomy" id="608512"/>
    <lineage>
        <taxon>Eukaryota</taxon>
        <taxon>Viridiplantae</taxon>
        <taxon>Streptophyta</taxon>
        <taxon>Embryophyta</taxon>
        <taxon>Tracheophyta</taxon>
        <taxon>Spermatophyta</taxon>
        <taxon>Magnoliopsida</taxon>
        <taxon>eudicotyledons</taxon>
        <taxon>Gunneridae</taxon>
        <taxon>Pentapetalae</taxon>
        <taxon>asterids</taxon>
        <taxon>lamiids</taxon>
        <taxon>Lamiales</taxon>
        <taxon>Lamiaceae</taxon>
        <taxon>Nepetoideae</taxon>
        <taxon>Elsholtzieae</taxon>
        <taxon>Perilla</taxon>
    </lineage>
</organism>
<evidence type="ECO:0000313" key="4">
    <source>
        <dbReference type="Proteomes" id="UP001190926"/>
    </source>
</evidence>
<evidence type="ECO:0000256" key="2">
    <source>
        <dbReference type="ARBA" id="ARBA00025223"/>
    </source>
</evidence>
<dbReference type="InterPro" id="IPR028457">
    <property type="entry name" value="ABI"/>
</dbReference>
<gene>
    <name evidence="3" type="ORF">C2S53_017886</name>
</gene>
<keyword evidence="4" id="KW-1185">Reference proteome</keyword>
<comment type="function">
    <text evidence="2">Involved in regulation of actin and microtubule organization. Part of a WAVE complex that activates the Arp2/3 complex.</text>
</comment>
<comment type="caution">
    <text evidence="3">The sequence shown here is derived from an EMBL/GenBank/DDBJ whole genome shotgun (WGS) entry which is preliminary data.</text>
</comment>
<dbReference type="EMBL" id="SDAM02029634">
    <property type="protein sequence ID" value="KAH6755122.1"/>
    <property type="molecule type" value="Genomic_DNA"/>
</dbReference>
<dbReference type="PANTHER" id="PTHR10460">
    <property type="entry name" value="ABL INTERACTOR FAMILY MEMBER"/>
    <property type="match status" value="1"/>
</dbReference>
<name>A0AAD4NWG2_PERFH</name>
<protein>
    <submittedName>
        <fullName evidence="3">Uncharacterized protein</fullName>
    </submittedName>
</protein>
<comment type="similarity">
    <text evidence="1">Belongs to the ABI family.</text>
</comment>
<accession>A0AAD4NWG2</accession>
<dbReference type="AlphaFoldDB" id="A0AAD4NWG2"/>
<evidence type="ECO:0000313" key="3">
    <source>
        <dbReference type="EMBL" id="KAH6755122.1"/>
    </source>
</evidence>
<dbReference type="Gene3D" id="6.10.140.1620">
    <property type="match status" value="1"/>
</dbReference>
<dbReference type="Proteomes" id="UP001190926">
    <property type="component" value="Unassembled WGS sequence"/>
</dbReference>